<dbReference type="PANTHER" id="PTHR24173">
    <property type="entry name" value="ANKYRIN REPEAT CONTAINING"/>
    <property type="match status" value="1"/>
</dbReference>
<dbReference type="PROSITE" id="PS50088">
    <property type="entry name" value="ANK_REPEAT"/>
    <property type="match status" value="4"/>
</dbReference>
<dbReference type="PROSITE" id="PS50297">
    <property type="entry name" value="ANK_REP_REGION"/>
    <property type="match status" value="4"/>
</dbReference>
<evidence type="ECO:0000313" key="4">
    <source>
        <dbReference type="Proteomes" id="UP000675881"/>
    </source>
</evidence>
<protein>
    <submittedName>
        <fullName evidence="3">PSMD10</fullName>
    </submittedName>
</protein>
<keyword evidence="2" id="KW-0040">ANK repeat</keyword>
<organism evidence="3 4">
    <name type="scientific">Lepeophtheirus salmonis</name>
    <name type="common">Salmon louse</name>
    <name type="synonym">Caligus salmonis</name>
    <dbReference type="NCBI Taxonomy" id="72036"/>
    <lineage>
        <taxon>Eukaryota</taxon>
        <taxon>Metazoa</taxon>
        <taxon>Ecdysozoa</taxon>
        <taxon>Arthropoda</taxon>
        <taxon>Crustacea</taxon>
        <taxon>Multicrustacea</taxon>
        <taxon>Hexanauplia</taxon>
        <taxon>Copepoda</taxon>
        <taxon>Siphonostomatoida</taxon>
        <taxon>Caligidae</taxon>
        <taxon>Lepeophtheirus</taxon>
    </lineage>
</organism>
<name>A0A7R8GZC7_LEPSM</name>
<sequence>MSDGAKVKTWIKCIQDGEFHRFQEEMSRDLNRNLSIQDESGRKILHWASSLGSFELVEWLLQKGADVDPVDEALWTPLIIASSAGNEKIVRILLSFGALVDAKTDQGRTALFYACSRNRISIVKLLENVNADVNIQDKLGATSLHRATGVGHVELMNYLLNHFSNKINANLQDNIGNTPLHIACEEINFQCVEVLLKIGCDPSITNKEGKKAIELAPIDMQRKLQSYIDRFVIPK</sequence>
<dbReference type="Pfam" id="PF13857">
    <property type="entry name" value="Ank_5"/>
    <property type="match status" value="1"/>
</dbReference>
<reference evidence="3" key="1">
    <citation type="submission" date="2021-02" db="EMBL/GenBank/DDBJ databases">
        <authorList>
            <person name="Bekaert M."/>
        </authorList>
    </citation>
    <scope>NUCLEOTIDE SEQUENCE</scope>
    <source>
        <strain evidence="3">IoA-00</strain>
    </source>
</reference>
<dbReference type="EMBL" id="HG994580">
    <property type="protein sequence ID" value="CAF2751611.1"/>
    <property type="molecule type" value="Genomic_DNA"/>
</dbReference>
<dbReference type="InterPro" id="IPR002110">
    <property type="entry name" value="Ankyrin_rpt"/>
</dbReference>
<dbReference type="SUPFAM" id="SSF48403">
    <property type="entry name" value="Ankyrin repeat"/>
    <property type="match status" value="1"/>
</dbReference>
<dbReference type="PANTHER" id="PTHR24173:SF74">
    <property type="entry name" value="ANKYRIN REPEAT DOMAIN-CONTAINING PROTEIN 16"/>
    <property type="match status" value="1"/>
</dbReference>
<dbReference type="Proteomes" id="UP000675881">
    <property type="component" value="Chromosome 1"/>
</dbReference>
<dbReference type="Pfam" id="PF12796">
    <property type="entry name" value="Ank_2"/>
    <property type="match status" value="1"/>
</dbReference>
<dbReference type="SMART" id="SM00248">
    <property type="entry name" value="ANK"/>
    <property type="match status" value="5"/>
</dbReference>
<keyword evidence="1" id="KW-0677">Repeat</keyword>
<gene>
    <name evidence="3" type="ORF">LSAA_1826</name>
</gene>
<dbReference type="InterPro" id="IPR036770">
    <property type="entry name" value="Ankyrin_rpt-contain_sf"/>
</dbReference>
<evidence type="ECO:0000256" key="1">
    <source>
        <dbReference type="ARBA" id="ARBA00022737"/>
    </source>
</evidence>
<dbReference type="AlphaFoldDB" id="A0A7R8GZC7"/>
<dbReference type="Gene3D" id="1.25.40.20">
    <property type="entry name" value="Ankyrin repeat-containing domain"/>
    <property type="match status" value="1"/>
</dbReference>
<keyword evidence="4" id="KW-1185">Reference proteome</keyword>
<proteinExistence type="predicted"/>
<accession>A0A7R8GZC7</accession>
<evidence type="ECO:0000313" key="3">
    <source>
        <dbReference type="EMBL" id="CAF2751611.1"/>
    </source>
</evidence>
<evidence type="ECO:0000256" key="2">
    <source>
        <dbReference type="ARBA" id="ARBA00023043"/>
    </source>
</evidence>
<dbReference type="OrthoDB" id="6339708at2759"/>